<feature type="compositionally biased region" description="Polar residues" evidence="1">
    <location>
        <begin position="619"/>
        <end position="630"/>
    </location>
</feature>
<protein>
    <submittedName>
        <fullName evidence="2">Uncharacterized protein</fullName>
    </submittedName>
</protein>
<feature type="compositionally biased region" description="Low complexity" evidence="1">
    <location>
        <begin position="337"/>
        <end position="349"/>
    </location>
</feature>
<evidence type="ECO:0000313" key="3">
    <source>
        <dbReference type="Proteomes" id="UP001430356"/>
    </source>
</evidence>
<feature type="compositionally biased region" description="Pro residues" evidence="1">
    <location>
        <begin position="631"/>
        <end position="649"/>
    </location>
</feature>
<dbReference type="Proteomes" id="UP001430356">
    <property type="component" value="Unassembled WGS sequence"/>
</dbReference>
<feature type="region of interest" description="Disordered" evidence="1">
    <location>
        <begin position="582"/>
        <end position="649"/>
    </location>
</feature>
<feature type="region of interest" description="Disordered" evidence="1">
    <location>
        <begin position="327"/>
        <end position="368"/>
    </location>
</feature>
<name>A0AAW0EPM8_9TRYP</name>
<feature type="region of interest" description="Disordered" evidence="1">
    <location>
        <begin position="453"/>
        <end position="480"/>
    </location>
</feature>
<evidence type="ECO:0000313" key="2">
    <source>
        <dbReference type="EMBL" id="KAK7195486.1"/>
    </source>
</evidence>
<feature type="region of interest" description="Disordered" evidence="1">
    <location>
        <begin position="505"/>
        <end position="545"/>
    </location>
</feature>
<feature type="compositionally biased region" description="Low complexity" evidence="1">
    <location>
        <begin position="531"/>
        <end position="545"/>
    </location>
</feature>
<dbReference type="AlphaFoldDB" id="A0AAW0EPM8"/>
<proteinExistence type="predicted"/>
<comment type="caution">
    <text evidence="2">The sequence shown here is derived from an EMBL/GenBank/DDBJ whole genome shotgun (WGS) entry which is preliminary data.</text>
</comment>
<feature type="compositionally biased region" description="Low complexity" evidence="1">
    <location>
        <begin position="177"/>
        <end position="197"/>
    </location>
</feature>
<feature type="region of interest" description="Disordered" evidence="1">
    <location>
        <begin position="174"/>
        <end position="197"/>
    </location>
</feature>
<feature type="region of interest" description="Disordered" evidence="1">
    <location>
        <begin position="1"/>
        <end position="22"/>
    </location>
</feature>
<dbReference type="EMBL" id="JAECZO010000055">
    <property type="protein sequence ID" value="KAK7195486.1"/>
    <property type="molecule type" value="Genomic_DNA"/>
</dbReference>
<reference evidence="2 3" key="1">
    <citation type="journal article" date="2021" name="MBio">
        <title>A New Model Trypanosomatid, Novymonas esmeraldas: Genomic Perception of Its 'Candidatus Pandoraea novymonadis' Endosymbiont.</title>
        <authorList>
            <person name="Zakharova A."/>
            <person name="Saura A."/>
            <person name="Butenko A."/>
            <person name="Podesvova L."/>
            <person name="Warmusova S."/>
            <person name="Kostygov A.Y."/>
            <person name="Nenarokova A."/>
            <person name="Lukes J."/>
            <person name="Opperdoes F.R."/>
            <person name="Yurchenko V."/>
        </authorList>
    </citation>
    <scope>NUCLEOTIDE SEQUENCE [LARGE SCALE GENOMIC DNA]</scope>
    <source>
        <strain evidence="2 3">E262AT.01</strain>
    </source>
</reference>
<keyword evidence="3" id="KW-1185">Reference proteome</keyword>
<feature type="compositionally biased region" description="Polar residues" evidence="1">
    <location>
        <begin position="512"/>
        <end position="528"/>
    </location>
</feature>
<gene>
    <name evidence="2" type="ORF">NESM_000476200</name>
</gene>
<sequence length="649" mass="68838">MGLHAAAAPLQRSGASGGSRAADPADRFAAALEQFVWRVTVSSAADGPDPDAHPVFGPTRGLSTPPCVSPPRPLHVVRALGEAMRAAAPCDVGPCTDTVTEAGLYLLRLTRVLEQCVLETVEHEMRSSVDGGVAPSSREVPTSAVSCNTEAGALSSSSSTLHCRGRRYARSDTSLVQHHVAQSHDSASSSATPVSAPVDDRVARDLVRYHAELTLELQQSMLRCMCRLDADPPLVSKGEEEGENEDVVGCVLAHSRTTQLQWMFLDAVVHTVAHVQQRWRELPASPGSTEALSEVNSVLDRLAQAVQALLHSARNPQLRVFEMPGATAARRSPPPFTSWRSSSSTASAPGDDIISAPPLRATSPHATPETLTPVNECLGVVGADYCAKLTAQQLWCAQQLLAQRFPACGAVWDVLEHARFRVEATRSPTPTLPRHESVEPVGESTAILAATQVPEDRAAARRSTSPDECDPPPCVVNTQRKSERPYALLPELASPPAKLAFSDDLVGDESRTPSAAESRATVSLSRLATGSPDAASGAAPPSRPRPFARCALWDDFLASRHVSSTATQRAIQRLFSTHVVSPRAENAPPPARAQASNVPRPLSALAVNRPAAKPLASGRSRNYSSETQPSATPPAVPGQSPPPRVTRSA</sequence>
<accession>A0AAW0EPM8</accession>
<organism evidence="2 3">
    <name type="scientific">Novymonas esmeraldas</name>
    <dbReference type="NCBI Taxonomy" id="1808958"/>
    <lineage>
        <taxon>Eukaryota</taxon>
        <taxon>Discoba</taxon>
        <taxon>Euglenozoa</taxon>
        <taxon>Kinetoplastea</taxon>
        <taxon>Metakinetoplastina</taxon>
        <taxon>Trypanosomatida</taxon>
        <taxon>Trypanosomatidae</taxon>
        <taxon>Novymonas</taxon>
    </lineage>
</organism>
<evidence type="ECO:0000256" key="1">
    <source>
        <dbReference type="SAM" id="MobiDB-lite"/>
    </source>
</evidence>